<dbReference type="EMBL" id="LBVV01000005">
    <property type="protein sequence ID" value="KKQ95012.1"/>
    <property type="molecule type" value="Genomic_DNA"/>
</dbReference>
<name>A0A0G0LVF7_UNCC2</name>
<evidence type="ECO:0000313" key="3">
    <source>
        <dbReference type="Proteomes" id="UP000034207"/>
    </source>
</evidence>
<dbReference type="STRING" id="1618345.UT18_C0005G0022"/>
<organism evidence="2 3">
    <name type="scientific">candidate division CPR2 bacterium GW2011_GWC2_39_10</name>
    <dbReference type="NCBI Taxonomy" id="1618345"/>
    <lineage>
        <taxon>Bacteria</taxon>
        <taxon>Bacteria division CPR2</taxon>
    </lineage>
</organism>
<dbReference type="Proteomes" id="UP000034207">
    <property type="component" value="Unassembled WGS sequence"/>
</dbReference>
<comment type="caution">
    <text evidence="2">The sequence shown here is derived from an EMBL/GenBank/DDBJ whole genome shotgun (WGS) entry which is preliminary data.</text>
</comment>
<keyword evidence="1" id="KW-1133">Transmembrane helix</keyword>
<proteinExistence type="predicted"/>
<accession>A0A0G0LVF7</accession>
<feature type="transmembrane region" description="Helical" evidence="1">
    <location>
        <begin position="12"/>
        <end position="34"/>
    </location>
</feature>
<sequence length="239" mass="25372">MKPKKNNQKGFLPLIAIGCIFFLIIFFLIVVAAASPFGFGGGDSGGGGASGDYDEGEVVASTCVNIETVSSVDGILLPYANGKLGHEEHLTQTNPSHYVGANSNPLTFAGPGAFAPHTTDQEHWYVNAQWLGWNWEPTKYHRAPTKSNDPGAKEQRAGIDHKKILITSMETGKAVVASVEESGPAVWVTDKNGVNLGAPPEVYKAIGASDPYTDNPSDNKGRVTIAFVKDQNTALGLCN</sequence>
<evidence type="ECO:0000256" key="1">
    <source>
        <dbReference type="SAM" id="Phobius"/>
    </source>
</evidence>
<dbReference type="AlphaFoldDB" id="A0A0G0LVF7"/>
<evidence type="ECO:0000313" key="2">
    <source>
        <dbReference type="EMBL" id="KKQ95012.1"/>
    </source>
</evidence>
<gene>
    <name evidence="2" type="ORF">UT18_C0005G0022</name>
</gene>
<reference evidence="2 3" key="1">
    <citation type="journal article" date="2015" name="Nature">
        <title>rRNA introns, odd ribosomes, and small enigmatic genomes across a large radiation of phyla.</title>
        <authorList>
            <person name="Brown C.T."/>
            <person name="Hug L.A."/>
            <person name="Thomas B.C."/>
            <person name="Sharon I."/>
            <person name="Castelle C.J."/>
            <person name="Singh A."/>
            <person name="Wilkins M.J."/>
            <person name="Williams K.H."/>
            <person name="Banfield J.F."/>
        </authorList>
    </citation>
    <scope>NUCLEOTIDE SEQUENCE [LARGE SCALE GENOMIC DNA]</scope>
</reference>
<keyword evidence="1" id="KW-0812">Transmembrane</keyword>
<keyword evidence="1" id="KW-0472">Membrane</keyword>
<protein>
    <submittedName>
        <fullName evidence="2">Uncharacterized protein</fullName>
    </submittedName>
</protein>